<sequence length="728" mass="82808">MNIQPTHKDVPSRPFAARFACNPSEKKLAQLKREFEEKCAILEKEHSELGWKVKDGWEVLTDMVSTRDSQNVKNQNENIDTLLIFAGLFSAILAAFVIEAIKLLQADSSGASLDVLIQISQQLRSLTITGRSINSTHIPLAFPPNAFVPASSPVWLNALWFVALVLSLVAASLGMLIKQWLREFLDNPYMTPQERRRVRLFRARGLGKYKVFEVAAFLPLLLQVSLVFFFVGLILFIRNLNRVISWIVTGLVVVWFGFIVITTSLPWFSPSCPYKTPFLKPITSQVKQLLDFLYLSLQKIVFSCRATPEDYQTSGVTCSDPSNAPARAPLFGDDAEAIFAKDASHDSDIFLDVYRTFGNINVWELVVQCFDPEFASESLSLLYTVMTKRHPEHPPIRPKAFPRNAWRSLFRNEQRTIVKGMTLYARWRIASAFSGLGYIDDRVVETLQELDTCTRFLNARSSRRVDDALKEMTSTLIQEVRYAPFGPGPSPPLAAYIATFSGGDYDILGTWKGAGKDVMEAIMNEFGRKEWESMSEDGVLKHCCDIFSCAIRANEDGWDVLKERFPSVSDSIAIRVDSLPDPPDGNDPPRIFQWHCALHMAMRLLEQIPTVVGEKLLEALHTRSVKMFQMYVEDSGRMLEGHIKGIPEKISRTQNPQSLDWNYSEITNCKRGEYGDVWDYERLRVDFKHRMEFMLNYESVWGEEFRRILFRQHGVIAAPIDHALSSAI</sequence>
<name>A0AAD5UWB2_9APHY</name>
<keyword evidence="1" id="KW-0472">Membrane</keyword>
<accession>A0AAD5UWB2</accession>
<evidence type="ECO:0000256" key="1">
    <source>
        <dbReference type="SAM" id="Phobius"/>
    </source>
</evidence>
<comment type="caution">
    <text evidence="3">The sequence shown here is derived from an EMBL/GenBank/DDBJ whole genome shotgun (WGS) entry which is preliminary data.</text>
</comment>
<evidence type="ECO:0000259" key="2">
    <source>
        <dbReference type="Pfam" id="PF20153"/>
    </source>
</evidence>
<proteinExistence type="predicted"/>
<feature type="transmembrane region" description="Helical" evidence="1">
    <location>
        <begin position="243"/>
        <end position="268"/>
    </location>
</feature>
<evidence type="ECO:0000313" key="3">
    <source>
        <dbReference type="EMBL" id="KAJ3475756.1"/>
    </source>
</evidence>
<reference evidence="3" key="1">
    <citation type="submission" date="2022-07" db="EMBL/GenBank/DDBJ databases">
        <title>Genome Sequence of Physisporinus lineatus.</title>
        <authorList>
            <person name="Buettner E."/>
        </authorList>
    </citation>
    <scope>NUCLEOTIDE SEQUENCE</scope>
    <source>
        <strain evidence="3">VT162</strain>
    </source>
</reference>
<dbReference type="InterPro" id="IPR045338">
    <property type="entry name" value="DUF6535"/>
</dbReference>
<keyword evidence="1" id="KW-1133">Transmembrane helix</keyword>
<feature type="domain" description="DUF6535" evidence="2">
    <location>
        <begin position="57"/>
        <end position="237"/>
    </location>
</feature>
<dbReference type="AlphaFoldDB" id="A0AAD5UWB2"/>
<keyword evidence="4" id="KW-1185">Reference proteome</keyword>
<dbReference type="Pfam" id="PF20153">
    <property type="entry name" value="DUF6535"/>
    <property type="match status" value="1"/>
</dbReference>
<organism evidence="3 4">
    <name type="scientific">Meripilus lineatus</name>
    <dbReference type="NCBI Taxonomy" id="2056292"/>
    <lineage>
        <taxon>Eukaryota</taxon>
        <taxon>Fungi</taxon>
        <taxon>Dikarya</taxon>
        <taxon>Basidiomycota</taxon>
        <taxon>Agaricomycotina</taxon>
        <taxon>Agaricomycetes</taxon>
        <taxon>Polyporales</taxon>
        <taxon>Meripilaceae</taxon>
        <taxon>Meripilus</taxon>
    </lineage>
</organism>
<dbReference type="Proteomes" id="UP001212997">
    <property type="component" value="Unassembled WGS sequence"/>
</dbReference>
<feature type="transmembrane region" description="Helical" evidence="1">
    <location>
        <begin position="82"/>
        <end position="104"/>
    </location>
</feature>
<protein>
    <recommendedName>
        <fullName evidence="2">DUF6535 domain-containing protein</fullName>
    </recommendedName>
</protein>
<dbReference type="EMBL" id="JANAWD010000804">
    <property type="protein sequence ID" value="KAJ3475756.1"/>
    <property type="molecule type" value="Genomic_DNA"/>
</dbReference>
<evidence type="ECO:0000313" key="4">
    <source>
        <dbReference type="Proteomes" id="UP001212997"/>
    </source>
</evidence>
<gene>
    <name evidence="3" type="ORF">NLI96_g11627</name>
</gene>
<feature type="transmembrane region" description="Helical" evidence="1">
    <location>
        <begin position="211"/>
        <end position="237"/>
    </location>
</feature>
<keyword evidence="1" id="KW-0812">Transmembrane</keyword>
<feature type="transmembrane region" description="Helical" evidence="1">
    <location>
        <begin position="154"/>
        <end position="177"/>
    </location>
</feature>